<dbReference type="PROSITE" id="PS50995">
    <property type="entry name" value="HTH_MARR_2"/>
    <property type="match status" value="1"/>
</dbReference>
<dbReference type="RefSeq" id="WP_344782468.1">
    <property type="nucleotide sequence ID" value="NZ_BAABAF010000006.1"/>
</dbReference>
<dbReference type="InterPro" id="IPR036388">
    <property type="entry name" value="WH-like_DNA-bd_sf"/>
</dbReference>
<dbReference type="SMART" id="SM00347">
    <property type="entry name" value="HTH_MARR"/>
    <property type="match status" value="1"/>
</dbReference>
<evidence type="ECO:0000313" key="5">
    <source>
        <dbReference type="EMBL" id="GAA3765049.1"/>
    </source>
</evidence>
<evidence type="ECO:0000256" key="1">
    <source>
        <dbReference type="ARBA" id="ARBA00023015"/>
    </source>
</evidence>
<dbReference type="Proteomes" id="UP001500540">
    <property type="component" value="Unassembled WGS sequence"/>
</dbReference>
<evidence type="ECO:0000313" key="6">
    <source>
        <dbReference type="Proteomes" id="UP001500540"/>
    </source>
</evidence>
<organism evidence="5 6">
    <name type="scientific">Microbacterium kribbense</name>
    <dbReference type="NCBI Taxonomy" id="433645"/>
    <lineage>
        <taxon>Bacteria</taxon>
        <taxon>Bacillati</taxon>
        <taxon>Actinomycetota</taxon>
        <taxon>Actinomycetes</taxon>
        <taxon>Micrococcales</taxon>
        <taxon>Microbacteriaceae</taxon>
        <taxon>Microbacterium</taxon>
    </lineage>
</organism>
<evidence type="ECO:0000256" key="2">
    <source>
        <dbReference type="ARBA" id="ARBA00023125"/>
    </source>
</evidence>
<evidence type="ECO:0000256" key="3">
    <source>
        <dbReference type="ARBA" id="ARBA00023163"/>
    </source>
</evidence>
<dbReference type="PANTHER" id="PTHR42756">
    <property type="entry name" value="TRANSCRIPTIONAL REGULATOR, MARR"/>
    <property type="match status" value="1"/>
</dbReference>
<dbReference type="PANTHER" id="PTHR42756:SF1">
    <property type="entry name" value="TRANSCRIPTIONAL REPRESSOR OF EMRAB OPERON"/>
    <property type="match status" value="1"/>
</dbReference>
<keyword evidence="2" id="KW-0238">DNA-binding</keyword>
<name>A0ABP7GMS3_9MICO</name>
<keyword evidence="1" id="KW-0805">Transcription regulation</keyword>
<dbReference type="Gene3D" id="1.10.10.10">
    <property type="entry name" value="Winged helix-like DNA-binding domain superfamily/Winged helix DNA-binding domain"/>
    <property type="match status" value="1"/>
</dbReference>
<evidence type="ECO:0000259" key="4">
    <source>
        <dbReference type="PROSITE" id="PS50995"/>
    </source>
</evidence>
<dbReference type="SUPFAM" id="SSF46785">
    <property type="entry name" value="Winged helix' DNA-binding domain"/>
    <property type="match status" value="1"/>
</dbReference>
<sequence>MTEEQRPAAEASELEALFPVSYAIYAMARTHRAIAAAQLSRLGLFPNQEIMLIQLAAAPDGLSQKVLVDALKVSHPTVAKTVARLEKTGLVRRRASDEDKRISVVSLTAAGRRLHDDVIAVWRGLNEQTVAGLSAQETAAFVATAQKIRGALETAAPPL</sequence>
<accession>A0ABP7GMS3</accession>
<feature type="domain" description="HTH marR-type" evidence="4">
    <location>
        <begin position="17"/>
        <end position="150"/>
    </location>
</feature>
<keyword evidence="6" id="KW-1185">Reference proteome</keyword>
<reference evidence="6" key="1">
    <citation type="journal article" date="2019" name="Int. J. Syst. Evol. Microbiol.">
        <title>The Global Catalogue of Microorganisms (GCM) 10K type strain sequencing project: providing services to taxonomists for standard genome sequencing and annotation.</title>
        <authorList>
            <consortium name="The Broad Institute Genomics Platform"/>
            <consortium name="The Broad Institute Genome Sequencing Center for Infectious Disease"/>
            <person name="Wu L."/>
            <person name="Ma J."/>
        </authorList>
    </citation>
    <scope>NUCLEOTIDE SEQUENCE [LARGE SCALE GENOMIC DNA]</scope>
    <source>
        <strain evidence="6">JCM 16950</strain>
    </source>
</reference>
<protein>
    <submittedName>
        <fullName evidence="5">MarR family transcriptional regulator</fullName>
    </submittedName>
</protein>
<dbReference type="InterPro" id="IPR000835">
    <property type="entry name" value="HTH_MarR-typ"/>
</dbReference>
<comment type="caution">
    <text evidence="5">The sequence shown here is derived from an EMBL/GenBank/DDBJ whole genome shotgun (WGS) entry which is preliminary data.</text>
</comment>
<proteinExistence type="predicted"/>
<dbReference type="EMBL" id="BAABAF010000006">
    <property type="protein sequence ID" value="GAA3765049.1"/>
    <property type="molecule type" value="Genomic_DNA"/>
</dbReference>
<dbReference type="PROSITE" id="PS01117">
    <property type="entry name" value="HTH_MARR_1"/>
    <property type="match status" value="1"/>
</dbReference>
<dbReference type="PRINTS" id="PR00598">
    <property type="entry name" value="HTHMARR"/>
</dbReference>
<gene>
    <name evidence="5" type="ORF">GCM10022240_16560</name>
</gene>
<dbReference type="InterPro" id="IPR036390">
    <property type="entry name" value="WH_DNA-bd_sf"/>
</dbReference>
<keyword evidence="3" id="KW-0804">Transcription</keyword>
<dbReference type="InterPro" id="IPR023187">
    <property type="entry name" value="Tscrpt_reg_MarR-type_CS"/>
</dbReference>
<dbReference type="Pfam" id="PF12802">
    <property type="entry name" value="MarR_2"/>
    <property type="match status" value="1"/>
</dbReference>